<protein>
    <submittedName>
        <fullName evidence="1">DUF4150 domain-containing protein</fullName>
    </submittedName>
</protein>
<evidence type="ECO:0000313" key="2">
    <source>
        <dbReference type="Proteomes" id="UP001595528"/>
    </source>
</evidence>
<name>A0ABV7L4C9_9PROT</name>
<dbReference type="RefSeq" id="WP_379903773.1">
    <property type="nucleotide sequence ID" value="NZ_JBHRTR010000032.1"/>
</dbReference>
<sequence>MFNNTSMSGMSFAFPDTCLTPTPAGPVPVTYPNTAMEPLNVPFEPTIFYGCGPAHTVTGRTPTTLGDQAGVSGGVASGTMSGPESTTVPSMTVFANGQPIDKMTSVTMNNSTNMIGAKLVPSQAVNLTLT</sequence>
<organism evidence="1 2">
    <name type="scientific">Marinibaculum pumilum</name>
    <dbReference type="NCBI Taxonomy" id="1766165"/>
    <lineage>
        <taxon>Bacteria</taxon>
        <taxon>Pseudomonadati</taxon>
        <taxon>Pseudomonadota</taxon>
        <taxon>Alphaproteobacteria</taxon>
        <taxon>Rhodospirillales</taxon>
        <taxon>Rhodospirillaceae</taxon>
        <taxon>Marinibaculum</taxon>
    </lineage>
</organism>
<reference evidence="2" key="1">
    <citation type="journal article" date="2019" name="Int. J. Syst. Evol. Microbiol.">
        <title>The Global Catalogue of Microorganisms (GCM) 10K type strain sequencing project: providing services to taxonomists for standard genome sequencing and annotation.</title>
        <authorList>
            <consortium name="The Broad Institute Genomics Platform"/>
            <consortium name="The Broad Institute Genome Sequencing Center for Infectious Disease"/>
            <person name="Wu L."/>
            <person name="Ma J."/>
        </authorList>
    </citation>
    <scope>NUCLEOTIDE SEQUENCE [LARGE SCALE GENOMIC DNA]</scope>
    <source>
        <strain evidence="2">KCTC 42964</strain>
    </source>
</reference>
<keyword evidence="2" id="KW-1185">Reference proteome</keyword>
<accession>A0ABV7L4C9</accession>
<comment type="caution">
    <text evidence="1">The sequence shown here is derived from an EMBL/GenBank/DDBJ whole genome shotgun (WGS) entry which is preliminary data.</text>
</comment>
<dbReference type="Pfam" id="PF13665">
    <property type="entry name" value="Tox-PAAR-like"/>
    <property type="match status" value="1"/>
</dbReference>
<evidence type="ECO:0000313" key="1">
    <source>
        <dbReference type="EMBL" id="MFC3229501.1"/>
    </source>
</evidence>
<gene>
    <name evidence="1" type="ORF">ACFOGJ_19795</name>
</gene>
<proteinExistence type="predicted"/>
<dbReference type="Proteomes" id="UP001595528">
    <property type="component" value="Unassembled WGS sequence"/>
</dbReference>
<dbReference type="EMBL" id="JBHRTR010000032">
    <property type="protein sequence ID" value="MFC3229501.1"/>
    <property type="molecule type" value="Genomic_DNA"/>
</dbReference>